<keyword evidence="4 7" id="KW-0418">Kinase</keyword>
<evidence type="ECO:0000313" key="9">
    <source>
        <dbReference type="Proteomes" id="UP000190080"/>
    </source>
</evidence>
<comment type="pathway">
    <text evidence="7">Metabolic intermediate biosynthesis; chorismate biosynthesis; chorismate from D-erythrose 4-phosphate and phosphoenolpyruvate: step 5/7.</text>
</comment>
<dbReference type="GO" id="GO:0009073">
    <property type="term" value="P:aromatic amino acid family biosynthetic process"/>
    <property type="evidence" value="ECO:0007669"/>
    <property type="project" value="UniProtKB-KW"/>
</dbReference>
<keyword evidence="5 7" id="KW-0067">ATP-binding</keyword>
<feature type="binding site" evidence="7">
    <location>
        <position position="134"/>
    </location>
    <ligand>
        <name>substrate</name>
    </ligand>
</feature>
<keyword evidence="1 7" id="KW-0028">Amino-acid biosynthesis</keyword>
<keyword evidence="6 7" id="KW-0057">Aromatic amino acid biosynthesis</keyword>
<dbReference type="EMBL" id="MZGV01000108">
    <property type="protein sequence ID" value="OPJ55686.1"/>
    <property type="molecule type" value="Genomic_DNA"/>
</dbReference>
<comment type="cofactor">
    <cofactor evidence="7">
        <name>Mg(2+)</name>
        <dbReference type="ChEBI" id="CHEBI:18420"/>
    </cofactor>
    <text evidence="7">Binds 1 Mg(2+) ion per subunit.</text>
</comment>
<feature type="binding site" evidence="7">
    <location>
        <position position="79"/>
    </location>
    <ligand>
        <name>substrate</name>
    </ligand>
</feature>
<sequence>MKNNISLIGMPGAGKSTIGVMLAKRIGRPFIDTDLIIQENQGMLLEEIIEKVGTENFLNIEQDTIMKINTENHIIATGGSVVYRQAAMEKLLSVGDVMYLKLDYEEIESRLGDIKQRGVVIEGNKTLKDLYDERTVLYEKYANIIIDCSGKTPEAIMDEICEKLK</sequence>
<dbReference type="Gene3D" id="3.40.50.300">
    <property type="entry name" value="P-loop containing nucleotide triphosphate hydrolases"/>
    <property type="match status" value="1"/>
</dbReference>
<comment type="similarity">
    <text evidence="7">Belongs to the shikimate kinase family.</text>
</comment>
<organism evidence="8 9">
    <name type="scientific">Clostridium oryzae</name>
    <dbReference type="NCBI Taxonomy" id="1450648"/>
    <lineage>
        <taxon>Bacteria</taxon>
        <taxon>Bacillati</taxon>
        <taxon>Bacillota</taxon>
        <taxon>Clostridia</taxon>
        <taxon>Eubacteriales</taxon>
        <taxon>Clostridiaceae</taxon>
        <taxon>Clostridium</taxon>
    </lineage>
</organism>
<dbReference type="SUPFAM" id="SSF52540">
    <property type="entry name" value="P-loop containing nucleoside triphosphate hydrolases"/>
    <property type="match status" value="1"/>
</dbReference>
<keyword evidence="7" id="KW-0479">Metal-binding</keyword>
<dbReference type="Pfam" id="PF01202">
    <property type="entry name" value="SKI"/>
    <property type="match status" value="1"/>
</dbReference>
<dbReference type="EC" id="2.7.1.71" evidence="7"/>
<dbReference type="GO" id="GO:0008652">
    <property type="term" value="P:amino acid biosynthetic process"/>
    <property type="evidence" value="ECO:0007669"/>
    <property type="project" value="UniProtKB-KW"/>
</dbReference>
<dbReference type="PANTHER" id="PTHR21087">
    <property type="entry name" value="SHIKIMATE KINASE"/>
    <property type="match status" value="1"/>
</dbReference>
<comment type="subunit">
    <text evidence="7">Monomer.</text>
</comment>
<comment type="caution">
    <text evidence="7">Lacks conserved residue(s) required for the propagation of feature annotation.</text>
</comment>
<comment type="function">
    <text evidence="7">Catalyzes the specific phosphorylation of the 3-hydroxyl group of shikimic acid using ATP as a cosubstrate.</text>
</comment>
<dbReference type="InterPro" id="IPR031322">
    <property type="entry name" value="Shikimate/glucono_kinase"/>
</dbReference>
<reference evidence="8 9" key="1">
    <citation type="submission" date="2017-03" db="EMBL/GenBank/DDBJ databases">
        <title>Genome sequence of Clostridium oryzae DSM 28571.</title>
        <authorList>
            <person name="Poehlein A."/>
            <person name="Daniel R."/>
        </authorList>
    </citation>
    <scope>NUCLEOTIDE SEQUENCE [LARGE SCALE GENOMIC DNA]</scope>
    <source>
        <strain evidence="8 9">DSM 28571</strain>
    </source>
</reference>
<dbReference type="InterPro" id="IPR000623">
    <property type="entry name" value="Shikimate_kinase/TSH1"/>
</dbReference>
<dbReference type="RefSeq" id="WP_079428540.1">
    <property type="nucleotide sequence ID" value="NZ_MZGV01000108.1"/>
</dbReference>
<dbReference type="GO" id="GO:0005829">
    <property type="term" value="C:cytosol"/>
    <property type="evidence" value="ECO:0007669"/>
    <property type="project" value="TreeGrafter"/>
</dbReference>
<feature type="binding site" evidence="7">
    <location>
        <position position="34"/>
    </location>
    <ligand>
        <name>substrate</name>
    </ligand>
</feature>
<protein>
    <recommendedName>
        <fullName evidence="7">Shikimate kinase</fullName>
        <shortName evidence="7">SK</shortName>
        <ecNumber evidence="7">2.7.1.71</ecNumber>
    </recommendedName>
</protein>
<keyword evidence="7" id="KW-0460">Magnesium</keyword>
<dbReference type="InterPro" id="IPR027417">
    <property type="entry name" value="P-loop_NTPase"/>
</dbReference>
<name>A0A1V4I6U3_9CLOT</name>
<keyword evidence="7" id="KW-0963">Cytoplasm</keyword>
<comment type="catalytic activity">
    <reaction evidence="7">
        <text>shikimate + ATP = 3-phosphoshikimate + ADP + H(+)</text>
        <dbReference type="Rhea" id="RHEA:13121"/>
        <dbReference type="ChEBI" id="CHEBI:15378"/>
        <dbReference type="ChEBI" id="CHEBI:30616"/>
        <dbReference type="ChEBI" id="CHEBI:36208"/>
        <dbReference type="ChEBI" id="CHEBI:145989"/>
        <dbReference type="ChEBI" id="CHEBI:456216"/>
        <dbReference type="EC" id="2.7.1.71"/>
    </reaction>
</comment>
<keyword evidence="2 7" id="KW-0808">Transferase</keyword>
<feature type="binding site" evidence="7">
    <location>
        <position position="117"/>
    </location>
    <ligand>
        <name>ATP</name>
        <dbReference type="ChEBI" id="CHEBI:30616"/>
    </ligand>
</feature>
<evidence type="ECO:0000256" key="2">
    <source>
        <dbReference type="ARBA" id="ARBA00022679"/>
    </source>
</evidence>
<dbReference type="UniPathway" id="UPA00053">
    <property type="reaction ID" value="UER00088"/>
</dbReference>
<dbReference type="HAMAP" id="MF_00109">
    <property type="entry name" value="Shikimate_kinase"/>
    <property type="match status" value="1"/>
</dbReference>
<dbReference type="CDD" id="cd00464">
    <property type="entry name" value="SK"/>
    <property type="match status" value="1"/>
</dbReference>
<evidence type="ECO:0000256" key="5">
    <source>
        <dbReference type="ARBA" id="ARBA00022840"/>
    </source>
</evidence>
<evidence type="ECO:0000256" key="3">
    <source>
        <dbReference type="ARBA" id="ARBA00022741"/>
    </source>
</evidence>
<dbReference type="PRINTS" id="PR01100">
    <property type="entry name" value="SHIKIMTKNASE"/>
</dbReference>
<dbReference type="AlphaFoldDB" id="A0A1V4I6U3"/>
<evidence type="ECO:0000256" key="4">
    <source>
        <dbReference type="ARBA" id="ARBA00022777"/>
    </source>
</evidence>
<feature type="binding site" evidence="7">
    <location>
        <position position="16"/>
    </location>
    <ligand>
        <name>Mg(2+)</name>
        <dbReference type="ChEBI" id="CHEBI:18420"/>
    </ligand>
</feature>
<dbReference type="PANTHER" id="PTHR21087:SF16">
    <property type="entry name" value="SHIKIMATE KINASE 1, CHLOROPLASTIC"/>
    <property type="match status" value="1"/>
</dbReference>
<dbReference type="OrthoDB" id="9800332at2"/>
<dbReference type="STRING" id="1450648.CLORY_43860"/>
<dbReference type="GO" id="GO:0000287">
    <property type="term" value="F:magnesium ion binding"/>
    <property type="evidence" value="ECO:0007669"/>
    <property type="project" value="UniProtKB-UniRule"/>
</dbReference>
<evidence type="ECO:0000256" key="7">
    <source>
        <dbReference type="HAMAP-Rule" id="MF_00109"/>
    </source>
</evidence>
<comment type="caution">
    <text evidence="8">The sequence shown here is derived from an EMBL/GenBank/DDBJ whole genome shotgun (WGS) entry which is preliminary data.</text>
</comment>
<keyword evidence="3 7" id="KW-0547">Nucleotide-binding</keyword>
<dbReference type="GO" id="GO:0004765">
    <property type="term" value="F:shikimate kinase activity"/>
    <property type="evidence" value="ECO:0007669"/>
    <property type="project" value="UniProtKB-UniRule"/>
</dbReference>
<comment type="subcellular location">
    <subcellularLocation>
        <location evidence="7">Cytoplasm</location>
    </subcellularLocation>
</comment>
<evidence type="ECO:0000313" key="8">
    <source>
        <dbReference type="EMBL" id="OPJ55686.1"/>
    </source>
</evidence>
<evidence type="ECO:0000256" key="6">
    <source>
        <dbReference type="ARBA" id="ARBA00023141"/>
    </source>
</evidence>
<evidence type="ECO:0000256" key="1">
    <source>
        <dbReference type="ARBA" id="ARBA00022605"/>
    </source>
</evidence>
<feature type="binding site" evidence="7">
    <location>
        <begin position="12"/>
        <end position="17"/>
    </location>
    <ligand>
        <name>ATP</name>
        <dbReference type="ChEBI" id="CHEBI:30616"/>
    </ligand>
</feature>
<proteinExistence type="inferred from homology"/>
<dbReference type="Proteomes" id="UP000190080">
    <property type="component" value="Unassembled WGS sequence"/>
</dbReference>
<accession>A0A1V4I6U3</accession>
<keyword evidence="9" id="KW-1185">Reference proteome</keyword>
<dbReference type="GO" id="GO:0009423">
    <property type="term" value="P:chorismate biosynthetic process"/>
    <property type="evidence" value="ECO:0007669"/>
    <property type="project" value="UniProtKB-UniRule"/>
</dbReference>
<dbReference type="GO" id="GO:0005524">
    <property type="term" value="F:ATP binding"/>
    <property type="evidence" value="ECO:0007669"/>
    <property type="project" value="UniProtKB-UniRule"/>
</dbReference>
<gene>
    <name evidence="8" type="primary">aroK_2</name>
    <name evidence="7" type="synonym">aroK</name>
    <name evidence="8" type="ORF">CLORY_43860</name>
</gene>